<keyword evidence="1" id="KW-1133">Transmembrane helix</keyword>
<evidence type="ECO:0000313" key="4">
    <source>
        <dbReference type="Proteomes" id="UP000235116"/>
    </source>
</evidence>
<dbReference type="SUPFAM" id="SSF69593">
    <property type="entry name" value="Glycerol-3-phosphate (1)-acyltransferase"/>
    <property type="match status" value="1"/>
</dbReference>
<dbReference type="InterPro" id="IPR002123">
    <property type="entry name" value="Plipid/glycerol_acylTrfase"/>
</dbReference>
<feature type="transmembrane region" description="Helical" evidence="1">
    <location>
        <begin position="12"/>
        <end position="35"/>
    </location>
</feature>
<protein>
    <submittedName>
        <fullName evidence="3">Acyltransferase</fullName>
    </submittedName>
</protein>
<sequence length="302" mass="34529">MLSFLPAPLRGLLAFLVMALNTIIAMVPLLIITLFRLAIPVKAWGKLCAWLLIKIAESWIFVNGVALSLSGKAQIDLQGADDLHYQGWYLVSCNHQSWSDILILQQVFNRKVPMLKFFLKQELIWVPLMGVAWWALDFPFMKRHSKEFLEKHPELKGKDLETTQKACEKFKELPVSVMNFLEGTRFTKAKHDAQGSPYQHLLKPKSGGIAFVLSAMGGQLRSMLDVTIVYHDKTIGFWDLLCGRVRRLTVHIVERPIPESFGSGDYENDPVFRAEFQKWVNQLWQEKDALITTIKQESVTSN</sequence>
<dbReference type="OrthoDB" id="319710at2"/>
<dbReference type="RefSeq" id="WP_101896230.1">
    <property type="nucleotide sequence ID" value="NZ_CP022684.1"/>
</dbReference>
<evidence type="ECO:0000313" key="3">
    <source>
        <dbReference type="EMBL" id="AUM14862.1"/>
    </source>
</evidence>
<dbReference type="GO" id="GO:0016746">
    <property type="term" value="F:acyltransferase activity"/>
    <property type="evidence" value="ECO:0007669"/>
    <property type="project" value="UniProtKB-KW"/>
</dbReference>
<evidence type="ECO:0000259" key="2">
    <source>
        <dbReference type="SMART" id="SM00563"/>
    </source>
</evidence>
<dbReference type="PANTHER" id="PTHR10983:SF16">
    <property type="entry name" value="LYSOCARDIOLIPIN ACYLTRANSFERASE 1"/>
    <property type="match status" value="1"/>
</dbReference>
<dbReference type="Pfam" id="PF01553">
    <property type="entry name" value="Acyltransferase"/>
    <property type="match status" value="1"/>
</dbReference>
<dbReference type="AlphaFoldDB" id="A0A2K9LRE7"/>
<feature type="domain" description="Phospholipid/glycerol acyltransferase" evidence="2">
    <location>
        <begin position="89"/>
        <end position="231"/>
    </location>
</feature>
<name>A0A2K9LRE7_9GAMM</name>
<proteinExistence type="predicted"/>
<dbReference type="CDD" id="cd07990">
    <property type="entry name" value="LPLAT_LCLAT1-like"/>
    <property type="match status" value="1"/>
</dbReference>
<dbReference type="NCBIfam" id="NF010621">
    <property type="entry name" value="PRK14014.1"/>
    <property type="match status" value="1"/>
</dbReference>
<organism evidence="3 4">
    <name type="scientific">Ketobacter alkanivorans</name>
    <dbReference type="NCBI Taxonomy" id="1917421"/>
    <lineage>
        <taxon>Bacteria</taxon>
        <taxon>Pseudomonadati</taxon>
        <taxon>Pseudomonadota</taxon>
        <taxon>Gammaproteobacteria</taxon>
        <taxon>Pseudomonadales</taxon>
        <taxon>Ketobacteraceae</taxon>
        <taxon>Ketobacter</taxon>
    </lineage>
</organism>
<keyword evidence="4" id="KW-1185">Reference proteome</keyword>
<keyword evidence="3" id="KW-0012">Acyltransferase</keyword>
<gene>
    <name evidence="3" type="ORF">Kalk_06105</name>
</gene>
<keyword evidence="1" id="KW-0812">Transmembrane</keyword>
<keyword evidence="3" id="KW-0808">Transferase</keyword>
<dbReference type="KEGG" id="kak:Kalk_06105"/>
<dbReference type="EMBL" id="CP022684">
    <property type="protein sequence ID" value="AUM14862.1"/>
    <property type="molecule type" value="Genomic_DNA"/>
</dbReference>
<dbReference type="PANTHER" id="PTHR10983">
    <property type="entry name" value="1-ACYLGLYCEROL-3-PHOSPHATE ACYLTRANSFERASE-RELATED"/>
    <property type="match status" value="1"/>
</dbReference>
<accession>A0A2K9LRE7</accession>
<evidence type="ECO:0000256" key="1">
    <source>
        <dbReference type="SAM" id="Phobius"/>
    </source>
</evidence>
<reference evidence="4" key="1">
    <citation type="submission" date="2017-08" db="EMBL/GenBank/DDBJ databases">
        <title>Direct submision.</title>
        <authorList>
            <person name="Kim S.-J."/>
            <person name="Rhee S.-K."/>
        </authorList>
    </citation>
    <scope>NUCLEOTIDE SEQUENCE [LARGE SCALE GENOMIC DNA]</scope>
    <source>
        <strain evidence="4">GI5</strain>
    </source>
</reference>
<keyword evidence="1" id="KW-0472">Membrane</keyword>
<dbReference type="SMART" id="SM00563">
    <property type="entry name" value="PlsC"/>
    <property type="match status" value="1"/>
</dbReference>
<dbReference type="Proteomes" id="UP000235116">
    <property type="component" value="Chromosome"/>
</dbReference>